<sequence length="183" mass="19874">MKTEIRAFTHLAPVPAVLVSCGDGKVSDIVTIAWTGTINSDPPMLSISVRRTRYSYEIISKTGEFVVNLVSQNLLKVLDGCGVVSGRDTDKFEKFSLTREKCAHVAAPAIAESPVSIECVVRQKVELESHVMFLAEIVGASARADWAEGGKLHIPDGELIAYVQNRYVKTGETVGTYGFTAKK</sequence>
<evidence type="ECO:0000256" key="2">
    <source>
        <dbReference type="ARBA" id="ARBA00022630"/>
    </source>
</evidence>
<dbReference type="EMBL" id="DXFX01000110">
    <property type="protein sequence ID" value="HIX08504.1"/>
    <property type="molecule type" value="Genomic_DNA"/>
</dbReference>
<reference evidence="5" key="2">
    <citation type="submission" date="2021-04" db="EMBL/GenBank/DDBJ databases">
        <authorList>
            <person name="Gilroy R."/>
        </authorList>
    </citation>
    <scope>NUCLEOTIDE SEQUENCE</scope>
    <source>
        <strain evidence="5">811</strain>
    </source>
</reference>
<keyword evidence="2" id="KW-0285">Flavoprotein</keyword>
<comment type="caution">
    <text evidence="5">The sequence shown here is derived from an EMBL/GenBank/DDBJ whole genome shotgun (WGS) entry which is preliminary data.</text>
</comment>
<proteinExistence type="inferred from homology"/>
<dbReference type="InterPro" id="IPR012349">
    <property type="entry name" value="Split_barrel_FMN-bd"/>
</dbReference>
<feature type="domain" description="Flavin reductase like" evidence="4">
    <location>
        <begin position="11"/>
        <end position="154"/>
    </location>
</feature>
<comment type="cofactor">
    <cofactor evidence="1">
        <name>FMN</name>
        <dbReference type="ChEBI" id="CHEBI:58210"/>
    </cofactor>
</comment>
<dbReference type="InterPro" id="IPR002563">
    <property type="entry name" value="Flavin_Rdtase-like_dom"/>
</dbReference>
<evidence type="ECO:0000256" key="1">
    <source>
        <dbReference type="ARBA" id="ARBA00001917"/>
    </source>
</evidence>
<comment type="similarity">
    <text evidence="3">Belongs to the flavoredoxin family.</text>
</comment>
<dbReference type="PANTHER" id="PTHR43567:SF1">
    <property type="entry name" value="FLAVOREDOXIN"/>
    <property type="match status" value="1"/>
</dbReference>
<dbReference type="Pfam" id="PF01613">
    <property type="entry name" value="Flavin_Reduct"/>
    <property type="match status" value="1"/>
</dbReference>
<accession>A0A9D1VA10</accession>
<organism evidence="5 6">
    <name type="scientific">Candidatus Borkfalkia faecipullorum</name>
    <dbReference type="NCBI Taxonomy" id="2838510"/>
    <lineage>
        <taxon>Bacteria</taxon>
        <taxon>Bacillati</taxon>
        <taxon>Bacillota</taxon>
        <taxon>Clostridia</taxon>
        <taxon>Christensenellales</taxon>
        <taxon>Christensenellaceae</taxon>
        <taxon>Candidatus Borkfalkia</taxon>
    </lineage>
</organism>
<evidence type="ECO:0000259" key="4">
    <source>
        <dbReference type="SMART" id="SM00903"/>
    </source>
</evidence>
<dbReference type="GO" id="GO:0016646">
    <property type="term" value="F:oxidoreductase activity, acting on the CH-NH group of donors, NAD or NADP as acceptor"/>
    <property type="evidence" value="ECO:0007669"/>
    <property type="project" value="UniProtKB-ARBA"/>
</dbReference>
<gene>
    <name evidence="5" type="ORF">H9741_08545</name>
</gene>
<protein>
    <submittedName>
        <fullName evidence="5">Flavin reductase family protein</fullName>
    </submittedName>
</protein>
<dbReference type="SMART" id="SM00903">
    <property type="entry name" value="Flavin_Reduct"/>
    <property type="match status" value="1"/>
</dbReference>
<dbReference type="PROSITE" id="PS51257">
    <property type="entry name" value="PROKAR_LIPOPROTEIN"/>
    <property type="match status" value="1"/>
</dbReference>
<evidence type="ECO:0000313" key="6">
    <source>
        <dbReference type="Proteomes" id="UP000824204"/>
    </source>
</evidence>
<name>A0A9D1VA10_9FIRM</name>
<evidence type="ECO:0000313" key="5">
    <source>
        <dbReference type="EMBL" id="HIX08504.1"/>
    </source>
</evidence>
<dbReference type="PANTHER" id="PTHR43567">
    <property type="entry name" value="FLAVOREDOXIN-RELATED-RELATED"/>
    <property type="match status" value="1"/>
</dbReference>
<dbReference type="InterPro" id="IPR052174">
    <property type="entry name" value="Flavoredoxin"/>
</dbReference>
<dbReference type="AlphaFoldDB" id="A0A9D1VA10"/>
<reference evidence="5" key="1">
    <citation type="journal article" date="2021" name="PeerJ">
        <title>Extensive microbial diversity within the chicken gut microbiome revealed by metagenomics and culture.</title>
        <authorList>
            <person name="Gilroy R."/>
            <person name="Ravi A."/>
            <person name="Getino M."/>
            <person name="Pursley I."/>
            <person name="Horton D.L."/>
            <person name="Alikhan N.F."/>
            <person name="Baker D."/>
            <person name="Gharbi K."/>
            <person name="Hall N."/>
            <person name="Watson M."/>
            <person name="Adriaenssens E.M."/>
            <person name="Foster-Nyarko E."/>
            <person name="Jarju S."/>
            <person name="Secka A."/>
            <person name="Antonio M."/>
            <person name="Oren A."/>
            <person name="Chaudhuri R.R."/>
            <person name="La Ragione R."/>
            <person name="Hildebrand F."/>
            <person name="Pallen M.J."/>
        </authorList>
    </citation>
    <scope>NUCLEOTIDE SEQUENCE</scope>
    <source>
        <strain evidence="5">811</strain>
    </source>
</reference>
<dbReference type="Proteomes" id="UP000824204">
    <property type="component" value="Unassembled WGS sequence"/>
</dbReference>
<dbReference type="SUPFAM" id="SSF50475">
    <property type="entry name" value="FMN-binding split barrel"/>
    <property type="match status" value="1"/>
</dbReference>
<evidence type="ECO:0000256" key="3">
    <source>
        <dbReference type="ARBA" id="ARBA00038054"/>
    </source>
</evidence>
<dbReference type="GO" id="GO:0010181">
    <property type="term" value="F:FMN binding"/>
    <property type="evidence" value="ECO:0007669"/>
    <property type="project" value="InterPro"/>
</dbReference>
<dbReference type="Gene3D" id="2.30.110.10">
    <property type="entry name" value="Electron Transport, Fmn-binding Protein, Chain A"/>
    <property type="match status" value="1"/>
</dbReference>